<dbReference type="InterPro" id="IPR000209">
    <property type="entry name" value="Peptidase_S8/S53_dom"/>
</dbReference>
<dbReference type="InterPro" id="IPR036852">
    <property type="entry name" value="Peptidase_S8/S53_dom_sf"/>
</dbReference>
<dbReference type="EMBL" id="BARS01013352">
    <property type="protein sequence ID" value="GAF95955.1"/>
    <property type="molecule type" value="Genomic_DNA"/>
</dbReference>
<evidence type="ECO:0000256" key="3">
    <source>
        <dbReference type="ARBA" id="ARBA00022801"/>
    </source>
</evidence>
<keyword evidence="2" id="KW-0645">Protease</keyword>
<evidence type="ECO:0000313" key="6">
    <source>
        <dbReference type="EMBL" id="GAF95955.1"/>
    </source>
</evidence>
<evidence type="ECO:0000259" key="5">
    <source>
        <dbReference type="Pfam" id="PF00082"/>
    </source>
</evidence>
<dbReference type="GO" id="GO:0004252">
    <property type="term" value="F:serine-type endopeptidase activity"/>
    <property type="evidence" value="ECO:0007669"/>
    <property type="project" value="InterPro"/>
</dbReference>
<dbReference type="PROSITE" id="PS51892">
    <property type="entry name" value="SUBTILASE"/>
    <property type="match status" value="1"/>
</dbReference>
<evidence type="ECO:0000256" key="2">
    <source>
        <dbReference type="ARBA" id="ARBA00022670"/>
    </source>
</evidence>
<evidence type="ECO:0000256" key="1">
    <source>
        <dbReference type="ARBA" id="ARBA00011073"/>
    </source>
</evidence>
<accession>X0V5R5</accession>
<dbReference type="InterPro" id="IPR050131">
    <property type="entry name" value="Peptidase_S8_subtilisin-like"/>
</dbReference>
<name>X0V5R5_9ZZZZ</name>
<dbReference type="GO" id="GO:0006508">
    <property type="term" value="P:proteolysis"/>
    <property type="evidence" value="ECO:0007669"/>
    <property type="project" value="UniProtKB-KW"/>
</dbReference>
<comment type="caution">
    <text evidence="6">The sequence shown here is derived from an EMBL/GenBank/DDBJ whole genome shotgun (WGS) entry which is preliminary data.</text>
</comment>
<dbReference type="Gene3D" id="3.40.50.200">
    <property type="entry name" value="Peptidase S8/S53 domain"/>
    <property type="match status" value="1"/>
</dbReference>
<comment type="similarity">
    <text evidence="1">Belongs to the peptidase S8 family.</text>
</comment>
<organism evidence="6">
    <name type="scientific">marine sediment metagenome</name>
    <dbReference type="NCBI Taxonomy" id="412755"/>
    <lineage>
        <taxon>unclassified sequences</taxon>
        <taxon>metagenomes</taxon>
        <taxon>ecological metagenomes</taxon>
    </lineage>
</organism>
<keyword evidence="4" id="KW-0720">Serine protease</keyword>
<dbReference type="Pfam" id="PF00082">
    <property type="entry name" value="Peptidase_S8"/>
    <property type="match status" value="1"/>
</dbReference>
<keyword evidence="3" id="KW-0378">Hydrolase</keyword>
<sequence length="155" mass="16302">NNVFPHSPPDADILTADIGNQFEDWWTRGIESLAEQYGLIVVAGIGNGSHIYDPLLYPGAGANVIGVGVVDSVNTENLATNLANFSLAYPEHSSLGPTTDGRCKPDIVAPANCLAADANEPNLYKPTGNWSSFSTPLVAGTIGLLVQKAKQDPNL</sequence>
<reference evidence="6" key="1">
    <citation type="journal article" date="2014" name="Front. Microbiol.">
        <title>High frequency of phylogenetically diverse reductive dehalogenase-homologous genes in deep subseafloor sedimentary metagenomes.</title>
        <authorList>
            <person name="Kawai M."/>
            <person name="Futagami T."/>
            <person name="Toyoda A."/>
            <person name="Takaki Y."/>
            <person name="Nishi S."/>
            <person name="Hori S."/>
            <person name="Arai W."/>
            <person name="Tsubouchi T."/>
            <person name="Morono Y."/>
            <person name="Uchiyama I."/>
            <person name="Ito T."/>
            <person name="Fujiyama A."/>
            <person name="Inagaki F."/>
            <person name="Takami H."/>
        </authorList>
    </citation>
    <scope>NUCLEOTIDE SEQUENCE</scope>
    <source>
        <strain evidence="6">Expedition CK06-06</strain>
    </source>
</reference>
<feature type="non-terminal residue" evidence="6">
    <location>
        <position position="155"/>
    </location>
</feature>
<feature type="non-terminal residue" evidence="6">
    <location>
        <position position="1"/>
    </location>
</feature>
<dbReference type="PANTHER" id="PTHR43806:SF11">
    <property type="entry name" value="CEREVISIN-RELATED"/>
    <property type="match status" value="1"/>
</dbReference>
<protein>
    <recommendedName>
        <fullName evidence="5">Peptidase S8/S53 domain-containing protein</fullName>
    </recommendedName>
</protein>
<feature type="domain" description="Peptidase S8/S53" evidence="5">
    <location>
        <begin position="33"/>
        <end position="150"/>
    </location>
</feature>
<dbReference type="SUPFAM" id="SSF52743">
    <property type="entry name" value="Subtilisin-like"/>
    <property type="match status" value="1"/>
</dbReference>
<gene>
    <name evidence="6" type="ORF">S01H1_23242</name>
</gene>
<proteinExistence type="inferred from homology"/>
<dbReference type="PANTHER" id="PTHR43806">
    <property type="entry name" value="PEPTIDASE S8"/>
    <property type="match status" value="1"/>
</dbReference>
<dbReference type="AlphaFoldDB" id="X0V5R5"/>
<evidence type="ECO:0000256" key="4">
    <source>
        <dbReference type="ARBA" id="ARBA00022825"/>
    </source>
</evidence>